<keyword evidence="3" id="KW-1185">Reference proteome</keyword>
<dbReference type="AlphaFoldDB" id="A0A8X6L1W2"/>
<name>A0A8X6L1W2_TRICU</name>
<accession>A0A8X6L1W2</accession>
<sequence>MSSSRVRSVSLLACRAHSEQMVTNDPPPLCLGMDGTPNGVFSRSISSWRSFRKKKTKKRKTINQSPRFPSLGSEGGGDVLDHPVKDLEHVMRLTLTSRPLRWSLVHAQWYTPALLRDQKLIFQSFQTFYSATNQEKTTYHVRRCTSQQQPHQPTLNFTVSTSTKNSARLNSSADFYLYFRLSQGLEGSLEQIIDNFASGYLSTVHKMFSQRLFPIRGLSGDVGDIQSASSPAARPHESVRGF</sequence>
<feature type="region of interest" description="Disordered" evidence="1">
    <location>
        <begin position="55"/>
        <end position="76"/>
    </location>
</feature>
<dbReference type="EMBL" id="BMAO01013734">
    <property type="protein sequence ID" value="GFQ90693.1"/>
    <property type="molecule type" value="Genomic_DNA"/>
</dbReference>
<evidence type="ECO:0000256" key="1">
    <source>
        <dbReference type="SAM" id="MobiDB-lite"/>
    </source>
</evidence>
<gene>
    <name evidence="2" type="ORF">TNCT_733571</name>
</gene>
<organism evidence="2 3">
    <name type="scientific">Trichonephila clavata</name>
    <name type="common">Joro spider</name>
    <name type="synonym">Nephila clavata</name>
    <dbReference type="NCBI Taxonomy" id="2740835"/>
    <lineage>
        <taxon>Eukaryota</taxon>
        <taxon>Metazoa</taxon>
        <taxon>Ecdysozoa</taxon>
        <taxon>Arthropoda</taxon>
        <taxon>Chelicerata</taxon>
        <taxon>Arachnida</taxon>
        <taxon>Araneae</taxon>
        <taxon>Araneomorphae</taxon>
        <taxon>Entelegynae</taxon>
        <taxon>Araneoidea</taxon>
        <taxon>Nephilidae</taxon>
        <taxon>Trichonephila</taxon>
    </lineage>
</organism>
<dbReference type="Proteomes" id="UP000887116">
    <property type="component" value="Unassembled WGS sequence"/>
</dbReference>
<evidence type="ECO:0000313" key="2">
    <source>
        <dbReference type="EMBL" id="GFQ90693.1"/>
    </source>
</evidence>
<comment type="caution">
    <text evidence="2">The sequence shown here is derived from an EMBL/GenBank/DDBJ whole genome shotgun (WGS) entry which is preliminary data.</text>
</comment>
<proteinExistence type="predicted"/>
<reference evidence="2" key="1">
    <citation type="submission" date="2020-07" db="EMBL/GenBank/DDBJ databases">
        <title>Multicomponent nature underlies the extraordinary mechanical properties of spider dragline silk.</title>
        <authorList>
            <person name="Kono N."/>
            <person name="Nakamura H."/>
            <person name="Mori M."/>
            <person name="Yoshida Y."/>
            <person name="Ohtoshi R."/>
            <person name="Malay A.D."/>
            <person name="Moran D.A.P."/>
            <person name="Tomita M."/>
            <person name="Numata K."/>
            <person name="Arakawa K."/>
        </authorList>
    </citation>
    <scope>NUCLEOTIDE SEQUENCE</scope>
</reference>
<protein>
    <submittedName>
        <fullName evidence="2">Uncharacterized protein</fullName>
    </submittedName>
</protein>
<evidence type="ECO:0000313" key="3">
    <source>
        <dbReference type="Proteomes" id="UP000887116"/>
    </source>
</evidence>